<evidence type="ECO:0008006" key="3">
    <source>
        <dbReference type="Google" id="ProtNLM"/>
    </source>
</evidence>
<reference evidence="1 2" key="1">
    <citation type="submission" date="2020-06" db="EMBL/GenBank/DDBJ databases">
        <title>Description of novel acetic acid bacteria.</title>
        <authorList>
            <person name="Sombolestani A."/>
        </authorList>
    </citation>
    <scope>NUCLEOTIDE SEQUENCE [LARGE SCALE GENOMIC DNA]</scope>
    <source>
        <strain evidence="1 2">LMG 26838</strain>
    </source>
</reference>
<dbReference type="InterPro" id="IPR043148">
    <property type="entry name" value="TagF_C"/>
</dbReference>
<name>A0A850NV31_9PROT</name>
<accession>A0A850NV31</accession>
<feature type="non-terminal residue" evidence="1">
    <location>
        <position position="341"/>
    </location>
</feature>
<dbReference type="Proteomes" id="UP000565205">
    <property type="component" value="Unassembled WGS sequence"/>
</dbReference>
<gene>
    <name evidence="1" type="ORF">HUK83_17380</name>
</gene>
<comment type="caution">
    <text evidence="1">The sequence shown here is derived from an EMBL/GenBank/DDBJ whole genome shotgun (WGS) entry which is preliminary data.</text>
</comment>
<evidence type="ECO:0000313" key="1">
    <source>
        <dbReference type="EMBL" id="NVN32099.1"/>
    </source>
</evidence>
<evidence type="ECO:0000313" key="2">
    <source>
        <dbReference type="Proteomes" id="UP000565205"/>
    </source>
</evidence>
<sequence>MRIGFLYNHDATHQIPHTIMVAAALAARGVDVEILTSTEDQDATARDLLPASPPGARPVRFTALSIRRPAQLADLALRHVAPYRRVAILRENLDRLAGFDALVVPETTSTLLRSRYGVTGPKLIYIPHGAGDGAAGFQPATRRFDLVLLSGAKVRDRMLAAGLVSEAGSAIVGYPKFDLGTGAAPPLFANGRPTVVYNPHFNPKLSSWYRFGPAILRWFAAQDRFNLIFAPHVMLFRRTVHTSLIHRRVALRPPLPRGLAGLPHVLIDTGSRRSIDMSYIRAADLYLGDVSSQIYEWIQRPRPAVLIDTHGPDWRGAADYGQWRLGELIERLDALAPALDR</sequence>
<dbReference type="AlphaFoldDB" id="A0A850NV31"/>
<proteinExistence type="predicted"/>
<dbReference type="EMBL" id="JABXXQ010000641">
    <property type="protein sequence ID" value="NVN32099.1"/>
    <property type="molecule type" value="Genomic_DNA"/>
</dbReference>
<dbReference type="Gene3D" id="3.40.50.12580">
    <property type="match status" value="1"/>
</dbReference>
<dbReference type="RefSeq" id="WP_176626809.1">
    <property type="nucleotide sequence ID" value="NZ_JABXXQ010000641.1"/>
</dbReference>
<protein>
    <recommendedName>
        <fullName evidence="3">Glycosyl transferase</fullName>
    </recommendedName>
</protein>
<organism evidence="1 2">
    <name type="scientific">Endobacter medicaginis</name>
    <dbReference type="NCBI Taxonomy" id="1181271"/>
    <lineage>
        <taxon>Bacteria</taxon>
        <taxon>Pseudomonadati</taxon>
        <taxon>Pseudomonadota</taxon>
        <taxon>Alphaproteobacteria</taxon>
        <taxon>Acetobacterales</taxon>
        <taxon>Acetobacteraceae</taxon>
        <taxon>Endobacter</taxon>
    </lineage>
</organism>